<dbReference type="Proteomes" id="UP000000445">
    <property type="component" value="Chromosome"/>
</dbReference>
<protein>
    <submittedName>
        <fullName evidence="2">Uncharacterized protein</fullName>
    </submittedName>
</protein>
<dbReference type="EMBL" id="CP000916">
    <property type="protein sequence ID" value="ACM23632.1"/>
    <property type="molecule type" value="Genomic_DNA"/>
</dbReference>
<keyword evidence="1" id="KW-0472">Membrane</keyword>
<evidence type="ECO:0000313" key="2">
    <source>
        <dbReference type="EMBL" id="ACM23632.1"/>
    </source>
</evidence>
<dbReference type="HOGENOM" id="CLU_1106702_0_0_0"/>
<keyword evidence="3" id="KW-1185">Reference proteome</keyword>
<accession>B9K9J9</accession>
<dbReference type="STRING" id="309803.CTN_1456"/>
<name>B9K9J9_THENN</name>
<proteinExistence type="predicted"/>
<dbReference type="AlphaFoldDB" id="B9K9J9"/>
<sequence length="251" mass="27516">MNLKYPKKCRRIMVHHARRGVGGPLYPKSAICGAELPPEALRVGKRCGSEAMKVGSYATEPCEPGQAREGAAISRCLRVPWGCPTGALRPRTPRSGDVDGGCVVHLLFGYTIVEVLSLLFCFCTIALIGFLSLSLALETKAHLVNDLDRTLDELYAVDFMRHEYEVKKAETPSSSVTPSCLSFNADYKGKSGRISYIVVFNDGLYKLIRRGLSGEGNNYLLETKKKIVFLQDGKVFSVRIGGTTYDLGVSE</sequence>
<reference evidence="2 3" key="1">
    <citation type="journal article" date="2009" name="Biosci. Biotechnol. Biochem.">
        <title>WeGAS: a web-based microbial genome annotation system.</title>
        <authorList>
            <person name="Lee D."/>
            <person name="Seo H."/>
            <person name="Park C."/>
            <person name="Park K."/>
        </authorList>
    </citation>
    <scope>NUCLEOTIDE SEQUENCE [LARGE SCALE GENOMIC DNA]</scope>
    <source>
        <strain evidence="3">ATCC 49049 / DSM 4359 / NBRC 107923 / NS-E</strain>
    </source>
</reference>
<evidence type="ECO:0000313" key="3">
    <source>
        <dbReference type="Proteomes" id="UP000000445"/>
    </source>
</evidence>
<organism evidence="2 3">
    <name type="scientific">Thermotoga neapolitana (strain ATCC 49049 / DSM 4359 / NBRC 107923 / NS-E)</name>
    <dbReference type="NCBI Taxonomy" id="309803"/>
    <lineage>
        <taxon>Bacteria</taxon>
        <taxon>Thermotogati</taxon>
        <taxon>Thermotogota</taxon>
        <taxon>Thermotogae</taxon>
        <taxon>Thermotogales</taxon>
        <taxon>Thermotogaceae</taxon>
        <taxon>Thermotoga</taxon>
    </lineage>
</organism>
<feature type="transmembrane region" description="Helical" evidence="1">
    <location>
        <begin position="115"/>
        <end position="137"/>
    </location>
</feature>
<evidence type="ECO:0000256" key="1">
    <source>
        <dbReference type="SAM" id="Phobius"/>
    </source>
</evidence>
<gene>
    <name evidence="2" type="ordered locus">CTN_1456</name>
</gene>
<keyword evidence="1" id="KW-0812">Transmembrane</keyword>
<keyword evidence="1" id="KW-1133">Transmembrane helix</keyword>
<dbReference type="KEGG" id="tna:CTN_1456"/>